<dbReference type="STRING" id="471856.Jden_0646"/>
<dbReference type="Pfam" id="PF00664">
    <property type="entry name" value="ABC_membrane"/>
    <property type="match status" value="1"/>
</dbReference>
<dbReference type="Gene3D" id="1.20.1560.10">
    <property type="entry name" value="ABC transporter type 1, transmembrane domain"/>
    <property type="match status" value="1"/>
</dbReference>
<evidence type="ECO:0000256" key="7">
    <source>
        <dbReference type="ARBA" id="ARBA00022840"/>
    </source>
</evidence>
<dbReference type="GO" id="GO:0005886">
    <property type="term" value="C:plasma membrane"/>
    <property type="evidence" value="ECO:0007669"/>
    <property type="project" value="UniProtKB-SubCell"/>
</dbReference>
<accession>C7R195</accession>
<evidence type="ECO:0000256" key="6">
    <source>
        <dbReference type="ARBA" id="ARBA00022741"/>
    </source>
</evidence>
<dbReference type="InterPro" id="IPR027417">
    <property type="entry name" value="P-loop_NTPase"/>
</dbReference>
<dbReference type="InterPro" id="IPR036640">
    <property type="entry name" value="ABC1_TM_sf"/>
</dbReference>
<evidence type="ECO:0000256" key="2">
    <source>
        <dbReference type="ARBA" id="ARBA00022448"/>
    </source>
</evidence>
<feature type="transmembrane region" description="Helical" evidence="10">
    <location>
        <begin position="147"/>
        <end position="167"/>
    </location>
</feature>
<feature type="transmembrane region" description="Helical" evidence="10">
    <location>
        <begin position="173"/>
        <end position="192"/>
    </location>
</feature>
<proteinExistence type="predicted"/>
<dbReference type="Gene3D" id="3.40.50.300">
    <property type="entry name" value="P-loop containing nucleotide triphosphate hydrolases"/>
    <property type="match status" value="1"/>
</dbReference>
<feature type="transmembrane region" description="Helical" evidence="10">
    <location>
        <begin position="256"/>
        <end position="278"/>
    </location>
</feature>
<dbReference type="CDD" id="cd07346">
    <property type="entry name" value="ABC_6TM_exporters"/>
    <property type="match status" value="1"/>
</dbReference>
<dbReference type="SUPFAM" id="SSF52540">
    <property type="entry name" value="P-loop containing nucleoside triphosphate hydrolases"/>
    <property type="match status" value="1"/>
</dbReference>
<dbReference type="KEGG" id="jde:Jden_0646"/>
<feature type="domain" description="ABC transporter" evidence="11">
    <location>
        <begin position="346"/>
        <end position="580"/>
    </location>
</feature>
<evidence type="ECO:0000256" key="3">
    <source>
        <dbReference type="ARBA" id="ARBA00022475"/>
    </source>
</evidence>
<dbReference type="SUPFAM" id="SSF90123">
    <property type="entry name" value="ABC transporter transmembrane region"/>
    <property type="match status" value="1"/>
</dbReference>
<dbReference type="FunFam" id="3.40.50.300:FF:001001">
    <property type="entry name" value="Multidrug ABC transporter ATP-binding protein"/>
    <property type="match status" value="1"/>
</dbReference>
<feature type="transmembrane region" description="Helical" evidence="10">
    <location>
        <begin position="66"/>
        <end position="88"/>
    </location>
</feature>
<comment type="subcellular location">
    <subcellularLocation>
        <location evidence="1">Cell membrane</location>
        <topology evidence="1">Multi-pass membrane protein</topology>
    </subcellularLocation>
</comment>
<dbReference type="InterPro" id="IPR011527">
    <property type="entry name" value="ABC1_TM_dom"/>
</dbReference>
<evidence type="ECO:0000259" key="11">
    <source>
        <dbReference type="PROSITE" id="PS50893"/>
    </source>
</evidence>
<evidence type="ECO:0000313" key="14">
    <source>
        <dbReference type="Proteomes" id="UP000000628"/>
    </source>
</evidence>
<evidence type="ECO:0000256" key="10">
    <source>
        <dbReference type="SAM" id="Phobius"/>
    </source>
</evidence>
<keyword evidence="7" id="KW-0067">ATP-binding</keyword>
<dbReference type="Proteomes" id="UP000000628">
    <property type="component" value="Chromosome"/>
</dbReference>
<dbReference type="GO" id="GO:0140359">
    <property type="term" value="F:ABC-type transporter activity"/>
    <property type="evidence" value="ECO:0007669"/>
    <property type="project" value="InterPro"/>
</dbReference>
<keyword evidence="8 10" id="KW-1133">Transmembrane helix</keyword>
<dbReference type="HOGENOM" id="CLU_000604_84_9_11"/>
<keyword evidence="6" id="KW-0547">Nucleotide-binding</keyword>
<keyword evidence="14" id="KW-1185">Reference proteome</keyword>
<dbReference type="InterPro" id="IPR039421">
    <property type="entry name" value="Type_1_exporter"/>
</dbReference>
<evidence type="ECO:0000256" key="5">
    <source>
        <dbReference type="ARBA" id="ARBA00022692"/>
    </source>
</evidence>
<dbReference type="EMBL" id="CP001706">
    <property type="protein sequence ID" value="ACV08310.1"/>
    <property type="molecule type" value="Genomic_DNA"/>
</dbReference>
<name>C7R195_JONDD</name>
<dbReference type="AlphaFoldDB" id="C7R195"/>
<dbReference type="PROSITE" id="PS50929">
    <property type="entry name" value="ABC_TM1F"/>
    <property type="match status" value="1"/>
</dbReference>
<dbReference type="PANTHER" id="PTHR24221">
    <property type="entry name" value="ATP-BINDING CASSETTE SUB-FAMILY B"/>
    <property type="match status" value="1"/>
</dbReference>
<feature type="transmembrane region" description="Helical" evidence="10">
    <location>
        <begin position="33"/>
        <end position="54"/>
    </location>
</feature>
<dbReference type="PROSITE" id="PS50893">
    <property type="entry name" value="ABC_TRANSPORTER_2"/>
    <property type="match status" value="1"/>
</dbReference>
<dbReference type="Pfam" id="PF00005">
    <property type="entry name" value="ABC_tran"/>
    <property type="match status" value="1"/>
</dbReference>
<evidence type="ECO:0000256" key="1">
    <source>
        <dbReference type="ARBA" id="ARBA00004651"/>
    </source>
</evidence>
<evidence type="ECO:0000256" key="8">
    <source>
        <dbReference type="ARBA" id="ARBA00022989"/>
    </source>
</evidence>
<keyword evidence="3" id="KW-1003">Cell membrane</keyword>
<evidence type="ECO:0000313" key="13">
    <source>
        <dbReference type="EMBL" id="ACV08310.1"/>
    </source>
</evidence>
<protein>
    <submittedName>
        <fullName evidence="13">ABC transporter related</fullName>
    </submittedName>
</protein>
<organism evidence="13 14">
    <name type="scientific">Jonesia denitrificans (strain ATCC 14870 / DSM 20603 / BCRC 15368 / CIP 55.134 / JCM 11481 / NBRC 15587 / NCTC 10816 / Prevot 55134)</name>
    <name type="common">Listeria denitrificans</name>
    <dbReference type="NCBI Taxonomy" id="471856"/>
    <lineage>
        <taxon>Bacteria</taxon>
        <taxon>Bacillati</taxon>
        <taxon>Actinomycetota</taxon>
        <taxon>Actinomycetes</taxon>
        <taxon>Micrococcales</taxon>
        <taxon>Jonesiaceae</taxon>
        <taxon>Jonesia</taxon>
    </lineage>
</organism>
<evidence type="ECO:0000256" key="4">
    <source>
        <dbReference type="ARBA" id="ARBA00022519"/>
    </source>
</evidence>
<dbReference type="GO" id="GO:0034040">
    <property type="term" value="F:ATPase-coupled lipid transmembrane transporter activity"/>
    <property type="evidence" value="ECO:0007669"/>
    <property type="project" value="TreeGrafter"/>
</dbReference>
<dbReference type="GO" id="GO:0016887">
    <property type="term" value="F:ATP hydrolysis activity"/>
    <property type="evidence" value="ECO:0007669"/>
    <property type="project" value="InterPro"/>
</dbReference>
<keyword evidence="4" id="KW-0997">Cell inner membrane</keyword>
<feature type="domain" description="ABC transmembrane type-1" evidence="12">
    <location>
        <begin position="35"/>
        <end position="315"/>
    </location>
</feature>
<dbReference type="RefSeq" id="WP_015770938.1">
    <property type="nucleotide sequence ID" value="NC_013174.1"/>
</dbReference>
<evidence type="ECO:0000256" key="9">
    <source>
        <dbReference type="ARBA" id="ARBA00023136"/>
    </source>
</evidence>
<keyword evidence="9 10" id="KW-0472">Membrane</keyword>
<feature type="transmembrane region" description="Helical" evidence="10">
    <location>
        <begin position="290"/>
        <end position="311"/>
    </location>
</feature>
<dbReference type="OrthoDB" id="9806127at2"/>
<reference evidence="13 14" key="1">
    <citation type="journal article" date="2009" name="Stand. Genomic Sci.">
        <title>Complete genome sequence of Jonesia denitrificans type strain (Prevot 55134).</title>
        <authorList>
            <person name="Pukall R."/>
            <person name="Gehrich-Schroter G."/>
            <person name="Lapidus A."/>
            <person name="Nolan M."/>
            <person name="Glavina Del Rio T."/>
            <person name="Lucas S."/>
            <person name="Chen F."/>
            <person name="Tice H."/>
            <person name="Pitluck S."/>
            <person name="Cheng J.F."/>
            <person name="Copeland A."/>
            <person name="Saunders E."/>
            <person name="Brettin T."/>
            <person name="Detter J.C."/>
            <person name="Bruce D."/>
            <person name="Goodwin L."/>
            <person name="Pati A."/>
            <person name="Ivanova N."/>
            <person name="Mavromatis K."/>
            <person name="Ovchinnikova G."/>
            <person name="Chen A."/>
            <person name="Palaniappan K."/>
            <person name="Land M."/>
            <person name="Hauser L."/>
            <person name="Chang Y.J."/>
            <person name="Jeffries C.D."/>
            <person name="Chain P."/>
            <person name="Goker M."/>
            <person name="Bristow J."/>
            <person name="Eisen J.A."/>
            <person name="Markowitz V."/>
            <person name="Hugenholtz P."/>
            <person name="Kyrpides N.C."/>
            <person name="Klenk H.P."/>
            <person name="Han C."/>
        </authorList>
    </citation>
    <scope>NUCLEOTIDE SEQUENCE [LARGE SCALE GENOMIC DNA]</scope>
    <source>
        <strain evidence="14">ATCC 14870 / DSM 20603 / BCRC 15368 / CIP 55.134 / JCM 11481 / NBRC 15587 / NCTC 10816 / Prevot 55134</strain>
    </source>
</reference>
<gene>
    <name evidence="13" type="ordered locus">Jden_0646</name>
</gene>
<dbReference type="InterPro" id="IPR003593">
    <property type="entry name" value="AAA+_ATPase"/>
</dbReference>
<dbReference type="InterPro" id="IPR003439">
    <property type="entry name" value="ABC_transporter-like_ATP-bd"/>
</dbReference>
<sequence>MSHTETSPFLPVATGPQVREYATGMVRRNSRTLTLVIVLQTLGAIAGLAGPAVVGQLVDALTAGTTATYITTMVALLAGALLTQAVLVRFARLHAMVLGEKAFAELREDFLSTVTSLPLSIVERSGTGDLVSRTTHDINRVQHTVRFGVPQILVSTATVLMTLIATIAVSPPVALAVFAGSPLLIGVARWYLRRAAPRYLAESASYARTYADITETVDGAHTVETLNLASQRVALLEQDITNSIAAERRTVNLRTVLIPGMDFAFALAPITVLIWGAVMVSGGHATVGAVTTVLLYAIQMIGPIWDLVFWLDETQVAATSMARIIGVHHIAQDRTATGAHPSHEVINAHNVTYAYREGHNVLHSVSLALTPGERLAVVGPSGAGKSTLGRMLAGIHPPTAGTVTVGDVPLVDLTVNDLRTHVALVTQEHHVFVGTLAHNITLADPHATHHDARQALDAVGALSWVDELPEGLDTEVGSGGHPLSPAQAQQIALARLIILDPHTLILDEATSLLDPRAARDLERSMASVLTGRTVIAIAHRLHTAHDADRVAVVDGGKITELGSHDELVARQGSYANLWHSWQQDSVTSPPTSPRT</sequence>
<dbReference type="eggNOG" id="COG1132">
    <property type="taxonomic scope" value="Bacteria"/>
</dbReference>
<keyword evidence="2" id="KW-0813">Transport</keyword>
<dbReference type="GO" id="GO:0005524">
    <property type="term" value="F:ATP binding"/>
    <property type="evidence" value="ECO:0007669"/>
    <property type="project" value="UniProtKB-KW"/>
</dbReference>
<dbReference type="PANTHER" id="PTHR24221:SF654">
    <property type="entry name" value="ATP-BINDING CASSETTE SUB-FAMILY B MEMBER 6"/>
    <property type="match status" value="1"/>
</dbReference>
<dbReference type="SMART" id="SM00382">
    <property type="entry name" value="AAA"/>
    <property type="match status" value="1"/>
</dbReference>
<evidence type="ECO:0000259" key="12">
    <source>
        <dbReference type="PROSITE" id="PS50929"/>
    </source>
</evidence>
<keyword evidence="5 10" id="KW-0812">Transmembrane</keyword>